<dbReference type="PANTHER" id="PTHR46413">
    <property type="entry name" value="HEAVY METAL-ASSOCIATED ISOPRENYLATED PLANT PROTEIN 6"/>
    <property type="match status" value="1"/>
</dbReference>
<feature type="compositionally biased region" description="Basic and acidic residues" evidence="1">
    <location>
        <begin position="165"/>
        <end position="180"/>
    </location>
</feature>
<evidence type="ECO:0008006" key="4">
    <source>
        <dbReference type="Google" id="ProtNLM"/>
    </source>
</evidence>
<proteinExistence type="predicted"/>
<keyword evidence="3" id="KW-1185">Reference proteome</keyword>
<dbReference type="SUPFAM" id="SSF55008">
    <property type="entry name" value="HMA, heavy metal-associated domain"/>
    <property type="match status" value="1"/>
</dbReference>
<evidence type="ECO:0000313" key="3">
    <source>
        <dbReference type="Proteomes" id="UP000030645"/>
    </source>
</evidence>
<dbReference type="STRING" id="981085.W9QW19"/>
<feature type="region of interest" description="Disordered" evidence="1">
    <location>
        <begin position="1"/>
        <end position="70"/>
    </location>
</feature>
<dbReference type="AlphaFoldDB" id="W9QW19"/>
<sequence>MNSRCLVRWSVGRDERDRRVDRRERERGERKAGGRSSKAREAVLLREARLPKEKKNDVEKKKNGDGGDKKKEDHSLIVVLKVNMHCEGCASKIVKTVKSFDEIQLMKTHCCVVWCFGGGEGVDGTKAEFTVNKLTVVGKVNLSKLREMLTGKTKKKVDLISPQPSKKDDNKNDNKKKTDENDNKKILILLSGLSLLRLPRPR</sequence>
<dbReference type="EMBL" id="KE344246">
    <property type="protein sequence ID" value="EXB55543.1"/>
    <property type="molecule type" value="Genomic_DNA"/>
</dbReference>
<reference evidence="3" key="1">
    <citation type="submission" date="2013-01" db="EMBL/GenBank/DDBJ databases">
        <title>Draft Genome Sequence of a Mulberry Tree, Morus notabilis C.K. Schneid.</title>
        <authorList>
            <person name="He N."/>
            <person name="Zhao S."/>
        </authorList>
    </citation>
    <scope>NUCLEOTIDE SEQUENCE</scope>
</reference>
<accession>W9QW19</accession>
<feature type="region of interest" description="Disordered" evidence="1">
    <location>
        <begin position="153"/>
        <end position="180"/>
    </location>
</feature>
<dbReference type="eggNOG" id="KOG1603">
    <property type="taxonomic scope" value="Eukaryota"/>
</dbReference>
<dbReference type="PANTHER" id="PTHR46413:SF2">
    <property type="entry name" value="HEAVY METAL-ASSOCIATED ISOPRENYLATED PLANT PROTEIN 3"/>
    <property type="match status" value="1"/>
</dbReference>
<evidence type="ECO:0000313" key="2">
    <source>
        <dbReference type="EMBL" id="EXB55543.1"/>
    </source>
</evidence>
<protein>
    <recommendedName>
        <fullName evidence="4">HMA domain-containing protein</fullName>
    </recommendedName>
</protein>
<dbReference type="InterPro" id="IPR044594">
    <property type="entry name" value="HIPP01/3/5/6"/>
</dbReference>
<dbReference type="Proteomes" id="UP000030645">
    <property type="component" value="Unassembled WGS sequence"/>
</dbReference>
<feature type="compositionally biased region" description="Basic and acidic residues" evidence="1">
    <location>
        <begin position="11"/>
        <end position="70"/>
    </location>
</feature>
<gene>
    <name evidence="2" type="ORF">L484_017415</name>
</gene>
<dbReference type="InterPro" id="IPR036163">
    <property type="entry name" value="HMA_dom_sf"/>
</dbReference>
<organism evidence="2 3">
    <name type="scientific">Morus notabilis</name>
    <dbReference type="NCBI Taxonomy" id="981085"/>
    <lineage>
        <taxon>Eukaryota</taxon>
        <taxon>Viridiplantae</taxon>
        <taxon>Streptophyta</taxon>
        <taxon>Embryophyta</taxon>
        <taxon>Tracheophyta</taxon>
        <taxon>Spermatophyta</taxon>
        <taxon>Magnoliopsida</taxon>
        <taxon>eudicotyledons</taxon>
        <taxon>Gunneridae</taxon>
        <taxon>Pentapetalae</taxon>
        <taxon>rosids</taxon>
        <taxon>fabids</taxon>
        <taxon>Rosales</taxon>
        <taxon>Moraceae</taxon>
        <taxon>Moreae</taxon>
        <taxon>Morus</taxon>
    </lineage>
</organism>
<dbReference type="Gene3D" id="3.30.70.100">
    <property type="match status" value="1"/>
</dbReference>
<name>W9QW19_9ROSA</name>
<evidence type="ECO:0000256" key="1">
    <source>
        <dbReference type="SAM" id="MobiDB-lite"/>
    </source>
</evidence>
<dbReference type="GO" id="GO:0046872">
    <property type="term" value="F:metal ion binding"/>
    <property type="evidence" value="ECO:0007669"/>
    <property type="project" value="InterPro"/>
</dbReference>